<gene>
    <name evidence="13" type="primary">GTDC1</name>
</gene>
<evidence type="ECO:0000259" key="11">
    <source>
        <dbReference type="Pfam" id="PF12038"/>
    </source>
</evidence>
<dbReference type="InterPro" id="IPR001296">
    <property type="entry name" value="Glyco_trans_1"/>
</dbReference>
<evidence type="ECO:0000256" key="9">
    <source>
        <dbReference type="SAM" id="MobiDB-lite"/>
    </source>
</evidence>
<dbReference type="SUPFAM" id="SSF53756">
    <property type="entry name" value="UDP-Glycosyltransferase/glycogen phosphorylase"/>
    <property type="match status" value="1"/>
</dbReference>
<keyword evidence="2" id="KW-0328">Glycosyltransferase</keyword>
<sequence>MESFLTSIGKFMKLIPDHRPKDLESIIRPKCQVIYFPIRFPDVSRFMPEHKTAHLQKILSLKGNDGAAPSRALPFQQEQRDWENALKNFDSESGPCGATQQENLCSSVSQEPYLKTFDAPDHSSAHHGENKQNPRDILGGAEYQQRPLHIVWPHRWEHDKDPESFFKVLMHLKDLGLNFHVSVLGETFTDVPDIFSESRAALGSSVLHWGYLPSKDDYFQVLCTADVVISTAKHEFFGVAMLEAVYCGCYPLCPKDLVYPEIFPAEYLYSTPEQLSKKLQNFCKRPDIIRKHLYKGEMAPFSWAALHGKFRSLLTTEPREDL</sequence>
<keyword evidence="3" id="KW-0808">Transferase</keyword>
<evidence type="ECO:0000313" key="12">
    <source>
        <dbReference type="Proteomes" id="UP001652581"/>
    </source>
</evidence>
<dbReference type="EC" id="2.4.1.110" evidence="4"/>
<name>A0ABM5D7Z2_VICPA</name>
<evidence type="ECO:0000259" key="10">
    <source>
        <dbReference type="Pfam" id="PF00534"/>
    </source>
</evidence>
<dbReference type="RefSeq" id="XP_072817025.1">
    <property type="nucleotide sequence ID" value="XM_072960924.1"/>
</dbReference>
<dbReference type="Gene3D" id="3.40.50.2000">
    <property type="entry name" value="Glycogen Phosphorylase B"/>
    <property type="match status" value="1"/>
</dbReference>
<evidence type="ECO:0000256" key="3">
    <source>
        <dbReference type="ARBA" id="ARBA00022679"/>
    </source>
</evidence>
<comment type="catalytic activity">
    <reaction evidence="8">
        <text>queuosine(34) in tRNA(Asp) + GDP-alpha-D-mannose = O-4''-alpha-D-mannosylqueuosine(34) in tRNA(Asp) + GDP + H(+)</text>
        <dbReference type="Rhea" id="RHEA:12885"/>
        <dbReference type="Rhea" id="RHEA-COMP:18572"/>
        <dbReference type="Rhea" id="RHEA-COMP:18581"/>
        <dbReference type="ChEBI" id="CHEBI:15378"/>
        <dbReference type="ChEBI" id="CHEBI:57527"/>
        <dbReference type="ChEBI" id="CHEBI:58189"/>
        <dbReference type="ChEBI" id="CHEBI:194431"/>
        <dbReference type="ChEBI" id="CHEBI:194442"/>
        <dbReference type="EC" id="2.4.1.110"/>
    </reaction>
    <physiologicalReaction direction="left-to-right" evidence="8">
        <dbReference type="Rhea" id="RHEA:12886"/>
    </physiologicalReaction>
</comment>
<comment type="similarity">
    <text evidence="1">Belongs to the glycosyltransferase group 1 family. Glycosyltransferase 4 subfamily.</text>
</comment>
<protein>
    <recommendedName>
        <fullName evidence="5">tRNA-queuosine alpha-mannosyltransferase</fullName>
        <ecNumber evidence="4">2.4.1.110</ecNumber>
    </recommendedName>
    <alternativeName>
        <fullName evidence="6">Glycosyltransferase-like domain-containing protein 1</fullName>
    </alternativeName>
</protein>
<dbReference type="CDD" id="cd01635">
    <property type="entry name" value="Glycosyltransferase_GTB-type"/>
    <property type="match status" value="1"/>
</dbReference>
<evidence type="ECO:0000256" key="6">
    <source>
        <dbReference type="ARBA" id="ARBA00044567"/>
    </source>
</evidence>
<dbReference type="GeneID" id="102545405"/>
<dbReference type="InterPro" id="IPR022701">
    <property type="entry name" value="QTMAN_N"/>
</dbReference>
<evidence type="ECO:0000313" key="13">
    <source>
        <dbReference type="RefSeq" id="XP_072817025.1"/>
    </source>
</evidence>
<evidence type="ECO:0000256" key="1">
    <source>
        <dbReference type="ARBA" id="ARBA00009481"/>
    </source>
</evidence>
<reference evidence="13" key="1">
    <citation type="submission" date="2025-08" db="UniProtKB">
        <authorList>
            <consortium name="RefSeq"/>
        </authorList>
    </citation>
    <scope>IDENTIFICATION</scope>
</reference>
<proteinExistence type="inferred from homology"/>
<comment type="function">
    <text evidence="7">Glycosyltransferase that specifically catalyzes mannosylation of cytoplasmic tRNA(Asp) modified with queuosine at position 34 (queuosine(34)). Mannosylates the cyclopentene moiety of queuosine(34) in tRNA(Asp) to form mannosyl-queuosine(34). Mannosylation of queuosine(34) in tRNA(Asp) is required to slow-down elongation at cognate codons, GAC and GAU, thereby regulating protein translation.</text>
</comment>
<evidence type="ECO:0000256" key="4">
    <source>
        <dbReference type="ARBA" id="ARBA00044517"/>
    </source>
</evidence>
<dbReference type="Pfam" id="PF00534">
    <property type="entry name" value="Glycos_transf_1"/>
    <property type="match status" value="1"/>
</dbReference>
<feature type="compositionally biased region" description="Basic and acidic residues" evidence="9">
    <location>
        <begin position="118"/>
        <end position="134"/>
    </location>
</feature>
<organism evidence="12 13">
    <name type="scientific">Vicugna pacos</name>
    <name type="common">Alpaca</name>
    <name type="synonym">Lama pacos</name>
    <dbReference type="NCBI Taxonomy" id="30538"/>
    <lineage>
        <taxon>Eukaryota</taxon>
        <taxon>Metazoa</taxon>
        <taxon>Chordata</taxon>
        <taxon>Craniata</taxon>
        <taxon>Vertebrata</taxon>
        <taxon>Euteleostomi</taxon>
        <taxon>Mammalia</taxon>
        <taxon>Eutheria</taxon>
        <taxon>Laurasiatheria</taxon>
        <taxon>Artiodactyla</taxon>
        <taxon>Tylopoda</taxon>
        <taxon>Camelidae</taxon>
        <taxon>Vicugna</taxon>
    </lineage>
</organism>
<feature type="domain" description="tRNA-queuosine alpha-mannosyltransferase N-terminal" evidence="11">
    <location>
        <begin position="1"/>
        <end position="38"/>
    </location>
</feature>
<keyword evidence="12" id="KW-1185">Reference proteome</keyword>
<dbReference type="PANTHER" id="PTHR13615:SF3">
    <property type="entry name" value="GLYCOSYLTRANSFERASE-LIKE DOMAIN-CONTAINING PROTEIN 1"/>
    <property type="match status" value="1"/>
</dbReference>
<evidence type="ECO:0000256" key="8">
    <source>
        <dbReference type="ARBA" id="ARBA00048439"/>
    </source>
</evidence>
<dbReference type="InterPro" id="IPR051862">
    <property type="entry name" value="GT-like_domain_containing_1"/>
</dbReference>
<feature type="domain" description="Glycosyl transferase family 1" evidence="10">
    <location>
        <begin position="150"/>
        <end position="286"/>
    </location>
</feature>
<evidence type="ECO:0000256" key="5">
    <source>
        <dbReference type="ARBA" id="ARBA00044539"/>
    </source>
</evidence>
<evidence type="ECO:0000256" key="7">
    <source>
        <dbReference type="ARBA" id="ARBA00045402"/>
    </source>
</evidence>
<feature type="region of interest" description="Disordered" evidence="9">
    <location>
        <begin position="116"/>
        <end position="137"/>
    </location>
</feature>
<dbReference type="Pfam" id="PF12038">
    <property type="entry name" value="QTMAN_N"/>
    <property type="match status" value="1"/>
</dbReference>
<dbReference type="Proteomes" id="UP001652581">
    <property type="component" value="Chromosome 5"/>
</dbReference>
<accession>A0ABM5D7Z2</accession>
<dbReference type="PANTHER" id="PTHR13615">
    <property type="entry name" value="GLYCOSYLTRANSFERASE-LIKE 1"/>
    <property type="match status" value="1"/>
</dbReference>
<evidence type="ECO:0000256" key="2">
    <source>
        <dbReference type="ARBA" id="ARBA00022676"/>
    </source>
</evidence>